<reference evidence="2" key="1">
    <citation type="submission" date="2023-06" db="EMBL/GenBank/DDBJ databases">
        <authorList>
            <person name="Kurt Z."/>
        </authorList>
    </citation>
    <scope>NUCLEOTIDE SEQUENCE</scope>
</reference>
<keyword evidence="6" id="KW-1185">Reference proteome</keyword>
<organism evidence="2">
    <name type="scientific">Hexamita inflata</name>
    <dbReference type="NCBI Taxonomy" id="28002"/>
    <lineage>
        <taxon>Eukaryota</taxon>
        <taxon>Metamonada</taxon>
        <taxon>Diplomonadida</taxon>
        <taxon>Hexamitidae</taxon>
        <taxon>Hexamitinae</taxon>
        <taxon>Hexamita</taxon>
    </lineage>
</organism>
<dbReference type="AlphaFoldDB" id="A0AA86Q6Z6"/>
<evidence type="ECO:0000313" key="5">
    <source>
        <dbReference type="EMBL" id="CAL6083610.1"/>
    </source>
</evidence>
<dbReference type="EMBL" id="CAXDID020000373">
    <property type="protein sequence ID" value="CAL6083610.1"/>
    <property type="molecule type" value="Genomic_DNA"/>
</dbReference>
<evidence type="ECO:0000313" key="4">
    <source>
        <dbReference type="EMBL" id="CAL6028191.1"/>
    </source>
</evidence>
<evidence type="ECO:0000313" key="3">
    <source>
        <dbReference type="EMBL" id="CAI9959541.1"/>
    </source>
</evidence>
<reference evidence="4 6" key="2">
    <citation type="submission" date="2024-07" db="EMBL/GenBank/DDBJ databases">
        <authorList>
            <person name="Akdeniz Z."/>
        </authorList>
    </citation>
    <scope>NUCLEOTIDE SEQUENCE [LARGE SCALE GENOMIC DNA]</scope>
</reference>
<feature type="compositionally biased region" description="Polar residues" evidence="1">
    <location>
        <begin position="149"/>
        <end position="177"/>
    </location>
</feature>
<dbReference type="EMBL" id="CATOUU010000918">
    <property type="protein sequence ID" value="CAI9959541.1"/>
    <property type="molecule type" value="Genomic_DNA"/>
</dbReference>
<dbReference type="EMBL" id="CAXDID020000106">
    <property type="protein sequence ID" value="CAL6028191.1"/>
    <property type="molecule type" value="Genomic_DNA"/>
</dbReference>
<feature type="compositionally biased region" description="Acidic residues" evidence="1">
    <location>
        <begin position="119"/>
        <end position="129"/>
    </location>
</feature>
<gene>
    <name evidence="4" type="ORF">HINF_LOCUS31690</name>
    <name evidence="2" type="ORF">HINF_LOCUS38217</name>
    <name evidence="3" type="ORF">HINF_LOCUS47186</name>
    <name evidence="5" type="ORF">HINF_LOCUS61807</name>
</gene>
<sequence>MFKFCGRDDVQADVNLEEEMQTMNDLFEKQNDGEEYANIPIATSHKVYRKYIANMVLPTTNNIQETIKRMKGNKQIVLAESLTSSGPISLTKQPQLQVVQKQQPDLPAVPFKPKKESSFQEELDLDEAEEEHKQVQVNTQPKVTPKLNMLNSSQPQVDLSQSVKQSPTLKSNDNGLQLSQPKLAMPLTSLALASINNQQVQQVNKPQMNQQQIVNELDLNELKQEDLKNVNQTEFLDQPTASIVFQPQTPIQQSRVQQQSPEYLMMKQQLEQQNLLFQEQMKLIRLQQEKLLEAQKQENENKIIMSQLKQQLDVLSVVPQQMKKVQEEQLIQSQISQQKLLQIQAQQQLQLEQAQRQQELQHIQSSQVQPTRQRMQNAKLSLTATSLCGFDGQTKLFEINLGVPGVVDFQDSDKTIKILHESGPIIIRAETKDDYVRWKNGVMKAIENSARGTTKGLVMKLDQTTKMLYVYKGDASQPSKIFNVANCVVELKYDGNNANVKVRCVDGRKFSFGDTKQVCEQWARDFEQIGGVTHKE</sequence>
<proteinExistence type="predicted"/>
<name>A0AA86Q6Z6_9EUKA</name>
<dbReference type="EMBL" id="CATOUU010000813">
    <property type="protein sequence ID" value="CAI9950572.1"/>
    <property type="molecule type" value="Genomic_DNA"/>
</dbReference>
<comment type="caution">
    <text evidence="2">The sequence shown here is derived from an EMBL/GenBank/DDBJ whole genome shotgun (WGS) entry which is preliminary data.</text>
</comment>
<evidence type="ECO:0000313" key="6">
    <source>
        <dbReference type="Proteomes" id="UP001642409"/>
    </source>
</evidence>
<feature type="region of interest" description="Disordered" evidence="1">
    <location>
        <begin position="102"/>
        <end position="177"/>
    </location>
</feature>
<evidence type="ECO:0000313" key="2">
    <source>
        <dbReference type="EMBL" id="CAI9950572.1"/>
    </source>
</evidence>
<protein>
    <submittedName>
        <fullName evidence="2">Uncharacterized protein</fullName>
    </submittedName>
</protein>
<accession>A0AA86Q6Z6</accession>
<evidence type="ECO:0000256" key="1">
    <source>
        <dbReference type="SAM" id="MobiDB-lite"/>
    </source>
</evidence>
<dbReference type="Proteomes" id="UP001642409">
    <property type="component" value="Unassembled WGS sequence"/>
</dbReference>